<dbReference type="GO" id="GO:0043531">
    <property type="term" value="F:ADP binding"/>
    <property type="evidence" value="ECO:0007669"/>
    <property type="project" value="InterPro"/>
</dbReference>
<dbReference type="Gene3D" id="3.40.50.10140">
    <property type="entry name" value="Toll/interleukin-1 receptor homology (TIR) domain"/>
    <property type="match status" value="1"/>
</dbReference>
<dbReference type="SUPFAM" id="SSF52200">
    <property type="entry name" value="Toll/Interleukin receptor TIR domain"/>
    <property type="match status" value="1"/>
</dbReference>
<dbReference type="GO" id="GO:0006952">
    <property type="term" value="P:defense response"/>
    <property type="evidence" value="ECO:0007669"/>
    <property type="project" value="InterPro"/>
</dbReference>
<dbReference type="Proteomes" id="UP000242715">
    <property type="component" value="Unassembled WGS sequence"/>
</dbReference>
<dbReference type="InterPro" id="IPR042197">
    <property type="entry name" value="Apaf_helical"/>
</dbReference>
<reference evidence="2" key="1">
    <citation type="journal article" date="2017" name="Front. Plant Sci.">
        <title>Climate Clever Clovers: New Paradigm to Reduce the Environmental Footprint of Ruminants by Breeding Low Methanogenic Forages Utilizing Haplotype Variation.</title>
        <authorList>
            <person name="Kaur P."/>
            <person name="Appels R."/>
            <person name="Bayer P.E."/>
            <person name="Keeble-Gagnere G."/>
            <person name="Wang J."/>
            <person name="Hirakawa H."/>
            <person name="Shirasawa K."/>
            <person name="Vercoe P."/>
            <person name="Stefanova K."/>
            <person name="Durmic Z."/>
            <person name="Nichols P."/>
            <person name="Revell C."/>
            <person name="Isobe S.N."/>
            <person name="Edwards D."/>
            <person name="Erskine W."/>
        </authorList>
    </citation>
    <scope>NUCLEOTIDE SEQUENCE [LARGE SCALE GENOMIC DNA]</scope>
    <source>
        <strain evidence="2">cv. Daliak</strain>
    </source>
</reference>
<evidence type="ECO:0000313" key="1">
    <source>
        <dbReference type="EMBL" id="GAU33918.1"/>
    </source>
</evidence>
<name>A0A2Z6MNM2_TRISU</name>
<dbReference type="AlphaFoldDB" id="A0A2Z6MNM2"/>
<protein>
    <submittedName>
        <fullName evidence="1">Uncharacterized protein</fullName>
    </submittedName>
</protein>
<gene>
    <name evidence="1" type="ORF">TSUD_357170</name>
</gene>
<dbReference type="InterPro" id="IPR044974">
    <property type="entry name" value="Disease_R_plants"/>
</dbReference>
<dbReference type="PANTHER" id="PTHR11017:SF562">
    <property type="entry name" value="ADP-RIBOSYL CYCLASE_CYCLIC ADP-RIBOSE HYDROLASE"/>
    <property type="match status" value="1"/>
</dbReference>
<dbReference type="Gene3D" id="1.10.8.430">
    <property type="entry name" value="Helical domain of apoptotic protease-activating factors"/>
    <property type="match status" value="1"/>
</dbReference>
<dbReference type="SUPFAM" id="SSF52540">
    <property type="entry name" value="P-loop containing nucleoside triphosphate hydrolases"/>
    <property type="match status" value="1"/>
</dbReference>
<keyword evidence="2" id="KW-1185">Reference proteome</keyword>
<dbReference type="InterPro" id="IPR035897">
    <property type="entry name" value="Toll_tir_struct_dom_sf"/>
</dbReference>
<dbReference type="OrthoDB" id="1930487at2759"/>
<accession>A0A2Z6MNM2</accession>
<proteinExistence type="predicted"/>
<organism evidence="1 2">
    <name type="scientific">Trifolium subterraneum</name>
    <name type="common">Subterranean clover</name>
    <dbReference type="NCBI Taxonomy" id="3900"/>
    <lineage>
        <taxon>Eukaryota</taxon>
        <taxon>Viridiplantae</taxon>
        <taxon>Streptophyta</taxon>
        <taxon>Embryophyta</taxon>
        <taxon>Tracheophyta</taxon>
        <taxon>Spermatophyta</taxon>
        <taxon>Magnoliopsida</taxon>
        <taxon>eudicotyledons</taxon>
        <taxon>Gunneridae</taxon>
        <taxon>Pentapetalae</taxon>
        <taxon>rosids</taxon>
        <taxon>fabids</taxon>
        <taxon>Fabales</taxon>
        <taxon>Fabaceae</taxon>
        <taxon>Papilionoideae</taxon>
        <taxon>50 kb inversion clade</taxon>
        <taxon>NPAAA clade</taxon>
        <taxon>Hologalegina</taxon>
        <taxon>IRL clade</taxon>
        <taxon>Trifolieae</taxon>
        <taxon>Trifolium</taxon>
    </lineage>
</organism>
<dbReference type="PANTHER" id="PTHR11017">
    <property type="entry name" value="LEUCINE-RICH REPEAT-CONTAINING PROTEIN"/>
    <property type="match status" value="1"/>
</dbReference>
<dbReference type="InterPro" id="IPR027417">
    <property type="entry name" value="P-loop_NTPase"/>
</dbReference>
<evidence type="ECO:0000313" key="2">
    <source>
        <dbReference type="Proteomes" id="UP000242715"/>
    </source>
</evidence>
<dbReference type="EMBL" id="DF973540">
    <property type="protein sequence ID" value="GAU33918.1"/>
    <property type="molecule type" value="Genomic_DNA"/>
</dbReference>
<sequence length="197" mass="22451">MSTSNKKYDAFISFRGEDTRDIFAIPLHDALENQNIDTYIDISLKEVKIERNRKVFIVLDNVDNIAQLKSLCGALNGLGANTNSRLVITTRDKRTLKGNVDEIHEVTKWSFQDSLKFFIGKAFEQGNPQQGYDSVLKEAVDYAGGVPLALELLSSHFYSKDLAFWKSQLNYLKNNGECFNKIQQVLKVSYNEWITKS</sequence>